<accession>A0A438JPU2</accession>
<name>A0A438JPU2_VITVI</name>
<comment type="caution">
    <text evidence="1">The sequence shown here is derived from an EMBL/GenBank/DDBJ whole genome shotgun (WGS) entry which is preliminary data.</text>
</comment>
<organism evidence="1 2">
    <name type="scientific">Vitis vinifera</name>
    <name type="common">Grape</name>
    <dbReference type="NCBI Taxonomy" id="29760"/>
    <lineage>
        <taxon>Eukaryota</taxon>
        <taxon>Viridiplantae</taxon>
        <taxon>Streptophyta</taxon>
        <taxon>Embryophyta</taxon>
        <taxon>Tracheophyta</taxon>
        <taxon>Spermatophyta</taxon>
        <taxon>Magnoliopsida</taxon>
        <taxon>eudicotyledons</taxon>
        <taxon>Gunneridae</taxon>
        <taxon>Pentapetalae</taxon>
        <taxon>rosids</taxon>
        <taxon>Vitales</taxon>
        <taxon>Vitaceae</taxon>
        <taxon>Viteae</taxon>
        <taxon>Vitis</taxon>
    </lineage>
</organism>
<gene>
    <name evidence="1" type="ORF">CK203_013235</name>
</gene>
<evidence type="ECO:0000313" key="2">
    <source>
        <dbReference type="Proteomes" id="UP000288805"/>
    </source>
</evidence>
<sequence>MVVEMVTSLSLEGYCTSLSGVFLVYSVCGRKWGKNSVLGRFVVFPSKFVWNSQVPFKVKSFVWLVAHKKGVIFHPSFIQVKETKEKAMSVLSPYRMVGSHDFMHDNNSNSQKAVEMGSQPFVSLLEFVSEVYQHGYFPEEISSNMNWVRQRCL</sequence>
<evidence type="ECO:0008006" key="3">
    <source>
        <dbReference type="Google" id="ProtNLM"/>
    </source>
</evidence>
<dbReference type="Proteomes" id="UP000288805">
    <property type="component" value="Unassembled WGS sequence"/>
</dbReference>
<proteinExistence type="predicted"/>
<reference evidence="1 2" key="1">
    <citation type="journal article" date="2018" name="PLoS Genet.">
        <title>Population sequencing reveals clonal diversity and ancestral inbreeding in the grapevine cultivar Chardonnay.</title>
        <authorList>
            <person name="Roach M.J."/>
            <person name="Johnson D.L."/>
            <person name="Bohlmann J."/>
            <person name="van Vuuren H.J."/>
            <person name="Jones S.J."/>
            <person name="Pretorius I.S."/>
            <person name="Schmidt S.A."/>
            <person name="Borneman A.R."/>
        </authorList>
    </citation>
    <scope>NUCLEOTIDE SEQUENCE [LARGE SCALE GENOMIC DNA]</scope>
    <source>
        <strain evidence="2">cv. Chardonnay</strain>
        <tissue evidence="1">Leaf</tissue>
    </source>
</reference>
<protein>
    <recommendedName>
        <fullName evidence="3">Reverse transcriptase zinc-binding domain-containing protein</fullName>
    </recommendedName>
</protein>
<dbReference type="AlphaFoldDB" id="A0A438JPU2"/>
<evidence type="ECO:0000313" key="1">
    <source>
        <dbReference type="EMBL" id="RVX10962.1"/>
    </source>
</evidence>
<dbReference type="EMBL" id="QGNW01000032">
    <property type="protein sequence ID" value="RVX10962.1"/>
    <property type="molecule type" value="Genomic_DNA"/>
</dbReference>